<comment type="similarity">
    <text evidence="3 13">Belongs to the calycin superfamily. Lipocalin family.</text>
</comment>
<feature type="domain" description="Lipocalin/cytosolic fatty-acid binding" evidence="14">
    <location>
        <begin position="42"/>
        <end position="180"/>
    </location>
</feature>
<dbReference type="EMBL" id="FXSZ01000006">
    <property type="protein sequence ID" value="SMO69617.1"/>
    <property type="molecule type" value="Genomic_DNA"/>
</dbReference>
<gene>
    <name evidence="15" type="ORF">SAMN06265350_106203</name>
</gene>
<dbReference type="GO" id="GO:0008289">
    <property type="term" value="F:lipid binding"/>
    <property type="evidence" value="ECO:0007669"/>
    <property type="project" value="UniProtKB-KW"/>
</dbReference>
<dbReference type="PANTHER" id="PTHR10612:SF34">
    <property type="entry name" value="APOLIPOPROTEIN D"/>
    <property type="match status" value="1"/>
</dbReference>
<evidence type="ECO:0000256" key="10">
    <source>
        <dbReference type="ARBA" id="ARBA00023288"/>
    </source>
</evidence>
<evidence type="ECO:0000256" key="2">
    <source>
        <dbReference type="ARBA" id="ARBA00004635"/>
    </source>
</evidence>
<evidence type="ECO:0000256" key="7">
    <source>
        <dbReference type="ARBA" id="ARBA00023136"/>
    </source>
</evidence>
<dbReference type="RefSeq" id="WP_246085466.1">
    <property type="nucleotide sequence ID" value="NZ_FXSZ01000006.1"/>
</dbReference>
<feature type="signal peptide" evidence="13">
    <location>
        <begin position="1"/>
        <end position="28"/>
    </location>
</feature>
<name>A0A521DCZ5_9SPHI</name>
<evidence type="ECO:0000256" key="8">
    <source>
        <dbReference type="ARBA" id="ARBA00023139"/>
    </source>
</evidence>
<evidence type="ECO:0000313" key="16">
    <source>
        <dbReference type="Proteomes" id="UP000315971"/>
    </source>
</evidence>
<dbReference type="CDD" id="cd19438">
    <property type="entry name" value="lipocalin_Blc-like"/>
    <property type="match status" value="1"/>
</dbReference>
<feature type="chain" id="PRO_5022280268" description="Outer membrane lipoprotein Blc" evidence="13">
    <location>
        <begin position="29"/>
        <end position="191"/>
    </location>
</feature>
<reference evidence="15 16" key="1">
    <citation type="submission" date="2017-05" db="EMBL/GenBank/DDBJ databases">
        <authorList>
            <person name="Varghese N."/>
            <person name="Submissions S."/>
        </authorList>
    </citation>
    <scope>NUCLEOTIDE SEQUENCE [LARGE SCALE GENOMIC DNA]</scope>
    <source>
        <strain evidence="15 16">DSM 21342</strain>
    </source>
</reference>
<keyword evidence="8" id="KW-0564">Palmitate</keyword>
<evidence type="ECO:0000256" key="1">
    <source>
        <dbReference type="ARBA" id="ARBA00004442"/>
    </source>
</evidence>
<evidence type="ECO:0000313" key="15">
    <source>
        <dbReference type="EMBL" id="SMO69617.1"/>
    </source>
</evidence>
<evidence type="ECO:0000256" key="11">
    <source>
        <dbReference type="ARBA" id="ARBA00057024"/>
    </source>
</evidence>
<keyword evidence="7" id="KW-0472">Membrane</keyword>
<dbReference type="GO" id="GO:0006950">
    <property type="term" value="P:response to stress"/>
    <property type="evidence" value="ECO:0007669"/>
    <property type="project" value="UniProtKB-ARBA"/>
</dbReference>
<dbReference type="Pfam" id="PF08212">
    <property type="entry name" value="Lipocalin_2"/>
    <property type="match status" value="1"/>
</dbReference>
<evidence type="ECO:0000256" key="6">
    <source>
        <dbReference type="ARBA" id="ARBA00023121"/>
    </source>
</evidence>
<dbReference type="InterPro" id="IPR002446">
    <property type="entry name" value="Lipocalin_bac"/>
</dbReference>
<evidence type="ECO:0000256" key="12">
    <source>
        <dbReference type="ARBA" id="ARBA00071217"/>
    </source>
</evidence>
<dbReference type="InterPro" id="IPR000566">
    <property type="entry name" value="Lipocln_cytosolic_FA-bd_dom"/>
</dbReference>
<dbReference type="InterPro" id="IPR012674">
    <property type="entry name" value="Calycin"/>
</dbReference>
<keyword evidence="9" id="KW-0998">Cell outer membrane</keyword>
<evidence type="ECO:0000256" key="9">
    <source>
        <dbReference type="ARBA" id="ARBA00023237"/>
    </source>
</evidence>
<evidence type="ECO:0000256" key="13">
    <source>
        <dbReference type="PIRNR" id="PIRNR036893"/>
    </source>
</evidence>
<dbReference type="FunFam" id="2.40.128.20:FF:000002">
    <property type="entry name" value="Outer membrane lipoprotein Blc"/>
    <property type="match status" value="1"/>
</dbReference>
<comment type="subunit">
    <text evidence="4">Homodimer.</text>
</comment>
<organism evidence="15 16">
    <name type="scientific">Solitalea koreensis</name>
    <dbReference type="NCBI Taxonomy" id="543615"/>
    <lineage>
        <taxon>Bacteria</taxon>
        <taxon>Pseudomonadati</taxon>
        <taxon>Bacteroidota</taxon>
        <taxon>Sphingobacteriia</taxon>
        <taxon>Sphingobacteriales</taxon>
        <taxon>Sphingobacteriaceae</taxon>
        <taxon>Solitalea</taxon>
    </lineage>
</organism>
<evidence type="ECO:0000256" key="5">
    <source>
        <dbReference type="ARBA" id="ARBA00022729"/>
    </source>
</evidence>
<accession>A0A521DCZ5</accession>
<sequence length="191" mass="22055">MSLVKSKNKTFMGTALIIGIAVLFNSCASSPPKVQPVKNFHIKRYLGTWYEIARFDFRFEKDLDNTSAQYTLDKKGDVIVLNSGFNFKKNEWTKAEGLAKFRGDKSIAALKVSFWGPFYSDYNVVALDENYQYALIAGKNLDYLWILSREKSIPQEVKTKYLKIAKKIGYDTSRLIWVKQDKNYNPYISEN</sequence>
<keyword evidence="5 13" id="KW-0732">Signal</keyword>
<protein>
    <recommendedName>
        <fullName evidence="12">Outer membrane lipoprotein Blc</fullName>
    </recommendedName>
</protein>
<dbReference type="Proteomes" id="UP000315971">
    <property type="component" value="Unassembled WGS sequence"/>
</dbReference>
<evidence type="ECO:0000259" key="14">
    <source>
        <dbReference type="Pfam" id="PF08212"/>
    </source>
</evidence>
<comment type="subcellular location">
    <subcellularLocation>
        <location evidence="1">Cell outer membrane</location>
    </subcellularLocation>
    <subcellularLocation>
        <location evidence="2">Membrane</location>
        <topology evidence="2">Lipid-anchor</topology>
    </subcellularLocation>
</comment>
<proteinExistence type="inferred from homology"/>
<keyword evidence="6" id="KW-0446">Lipid-binding</keyword>
<evidence type="ECO:0000256" key="4">
    <source>
        <dbReference type="ARBA" id="ARBA00011738"/>
    </source>
</evidence>
<dbReference type="InterPro" id="IPR047202">
    <property type="entry name" value="Lipocalin_Blc-like_dom"/>
</dbReference>
<dbReference type="AlphaFoldDB" id="A0A521DCZ5"/>
<dbReference type="GO" id="GO:0009279">
    <property type="term" value="C:cell outer membrane"/>
    <property type="evidence" value="ECO:0007669"/>
    <property type="project" value="UniProtKB-SubCell"/>
</dbReference>
<dbReference type="PIRSF" id="PIRSF036893">
    <property type="entry name" value="Lipocalin_ApoD"/>
    <property type="match status" value="1"/>
</dbReference>
<keyword evidence="10 15" id="KW-0449">Lipoprotein</keyword>
<evidence type="ECO:0000256" key="3">
    <source>
        <dbReference type="ARBA" id="ARBA00006889"/>
    </source>
</evidence>
<dbReference type="InterPro" id="IPR022271">
    <property type="entry name" value="Lipocalin_ApoD"/>
</dbReference>
<dbReference type="Gene3D" id="2.40.128.20">
    <property type="match status" value="1"/>
</dbReference>
<dbReference type="PRINTS" id="PR01171">
    <property type="entry name" value="BCTLIPOCALIN"/>
</dbReference>
<dbReference type="PANTHER" id="PTHR10612">
    <property type="entry name" value="APOLIPOPROTEIN D"/>
    <property type="match status" value="1"/>
</dbReference>
<dbReference type="SUPFAM" id="SSF50814">
    <property type="entry name" value="Lipocalins"/>
    <property type="match status" value="1"/>
</dbReference>
<comment type="function">
    <text evidence="11">Involved in the storage or transport of lipids necessary for membrane maintenance under stressful conditions. Displays a binding preference for lysophospholipids.</text>
</comment>
<keyword evidence="16" id="KW-1185">Reference proteome</keyword>